<dbReference type="GO" id="GO:0016791">
    <property type="term" value="F:phosphatase activity"/>
    <property type="evidence" value="ECO:0007669"/>
    <property type="project" value="InterPro"/>
</dbReference>
<reference evidence="11" key="1">
    <citation type="submission" date="2021-05" db="EMBL/GenBank/DDBJ databases">
        <title>Genomic insights into ecological role and evolution of a novel Thermoplasmata order Candidatus Sysuiplasmatales.</title>
        <authorList>
            <person name="Yuan Y."/>
        </authorList>
    </citation>
    <scope>NUCLEOTIDE SEQUENCE</scope>
    <source>
        <strain evidence="11">TUT19-bin139</strain>
    </source>
</reference>
<dbReference type="CDD" id="cd07503">
    <property type="entry name" value="HAD_HisB-N"/>
    <property type="match status" value="1"/>
</dbReference>
<evidence type="ECO:0000256" key="2">
    <source>
        <dbReference type="ARBA" id="ARBA00004496"/>
    </source>
</evidence>
<comment type="similarity">
    <text evidence="3">Belongs to the GmhB family.</text>
</comment>
<dbReference type="InterPro" id="IPR004446">
    <property type="entry name" value="Heptose_bisP_phosphatase"/>
</dbReference>
<comment type="caution">
    <text evidence="11">The sequence shown here is derived from an EMBL/GenBank/DDBJ whole genome shotgun (WGS) entry which is preliminary data.</text>
</comment>
<dbReference type="GO" id="GO:0005975">
    <property type="term" value="P:carbohydrate metabolic process"/>
    <property type="evidence" value="ECO:0007669"/>
    <property type="project" value="InterPro"/>
</dbReference>
<evidence type="ECO:0000313" key="12">
    <source>
        <dbReference type="Proteomes" id="UP000750197"/>
    </source>
</evidence>
<comment type="cofactor">
    <cofactor evidence="1">
        <name>Mg(2+)</name>
        <dbReference type="ChEBI" id="CHEBI:18420"/>
    </cofactor>
</comment>
<keyword evidence="6" id="KW-0479">Metal-binding</keyword>
<protein>
    <recommendedName>
        <fullName evidence="9">D,D-heptose 1,7-bisphosphate phosphatase</fullName>
    </recommendedName>
</protein>
<dbReference type="GO" id="GO:0046872">
    <property type="term" value="F:metal ion binding"/>
    <property type="evidence" value="ECO:0007669"/>
    <property type="project" value="UniProtKB-KW"/>
</dbReference>
<dbReference type="InterPro" id="IPR013954">
    <property type="entry name" value="PNK3P"/>
</dbReference>
<dbReference type="PANTHER" id="PTHR42891:SF1">
    <property type="entry name" value="D-GLYCERO-BETA-D-MANNO-HEPTOSE-1,7-BISPHOSPHATE 7-PHOSPHATASE"/>
    <property type="match status" value="1"/>
</dbReference>
<organism evidence="11 12">
    <name type="scientific">Candidatus Sysuiplasma superficiale</name>
    <dbReference type="NCBI Taxonomy" id="2823368"/>
    <lineage>
        <taxon>Archaea</taxon>
        <taxon>Methanobacteriati</taxon>
        <taxon>Thermoplasmatota</taxon>
        <taxon>Thermoplasmata</taxon>
        <taxon>Candidatus Sysuiplasmatales</taxon>
        <taxon>Candidatus Sysuiplasmataceae</taxon>
        <taxon>Candidatus Sysuiplasma</taxon>
    </lineage>
</organism>
<feature type="region of interest" description="Disordered" evidence="10">
    <location>
        <begin position="1"/>
        <end position="22"/>
    </location>
</feature>
<sequence length="185" mass="20780">MAGRYNRSTERSGGRRRSAGPNGRIAAFIDRDNTIIEDCPYCKSRDQVRLLKGAAAGIRKLNLNGILAIVLTNQSGIGRGYFTLEQMQEVNDEMRRQLGLEGAAIDAIYFCPHRPEDMCSCRKPATGLIETARRDFNTTDEFVIGDREEIDGEMARRASLKYGIVGSKTLLDIVDEMLVLYRKDR</sequence>
<evidence type="ECO:0000256" key="10">
    <source>
        <dbReference type="SAM" id="MobiDB-lite"/>
    </source>
</evidence>
<dbReference type="InterPro" id="IPR006549">
    <property type="entry name" value="HAD-SF_hydro_IIIA"/>
</dbReference>
<dbReference type="EMBL" id="JAHEAC010000060">
    <property type="protein sequence ID" value="MBX8644405.1"/>
    <property type="molecule type" value="Genomic_DNA"/>
</dbReference>
<dbReference type="Pfam" id="PF08645">
    <property type="entry name" value="PNK3P"/>
    <property type="match status" value="1"/>
</dbReference>
<accession>A0A8J7YPA9</accession>
<name>A0A8J7YPA9_9ARCH</name>
<keyword evidence="8" id="KW-0119">Carbohydrate metabolism</keyword>
<gene>
    <name evidence="11" type="ORF">KIY12_06775</name>
</gene>
<comment type="subunit">
    <text evidence="4">Monomer.</text>
</comment>
<keyword evidence="7 11" id="KW-0378">Hydrolase</keyword>
<dbReference type="AlphaFoldDB" id="A0A8J7YPA9"/>
<dbReference type="Gene3D" id="3.40.50.1000">
    <property type="entry name" value="HAD superfamily/HAD-like"/>
    <property type="match status" value="1"/>
</dbReference>
<evidence type="ECO:0000256" key="5">
    <source>
        <dbReference type="ARBA" id="ARBA00022490"/>
    </source>
</evidence>
<dbReference type="InterPro" id="IPR023214">
    <property type="entry name" value="HAD_sf"/>
</dbReference>
<comment type="subcellular location">
    <subcellularLocation>
        <location evidence="2">Cytoplasm</location>
    </subcellularLocation>
</comment>
<dbReference type="SUPFAM" id="SSF56784">
    <property type="entry name" value="HAD-like"/>
    <property type="match status" value="1"/>
</dbReference>
<dbReference type="InterPro" id="IPR036412">
    <property type="entry name" value="HAD-like_sf"/>
</dbReference>
<dbReference type="NCBIfam" id="TIGR01662">
    <property type="entry name" value="HAD-SF-IIIA"/>
    <property type="match status" value="1"/>
</dbReference>
<evidence type="ECO:0000256" key="1">
    <source>
        <dbReference type="ARBA" id="ARBA00001946"/>
    </source>
</evidence>
<proteinExistence type="inferred from homology"/>
<dbReference type="InterPro" id="IPR006543">
    <property type="entry name" value="Histidinol-phos"/>
</dbReference>
<evidence type="ECO:0000256" key="9">
    <source>
        <dbReference type="ARBA" id="ARBA00031828"/>
    </source>
</evidence>
<evidence type="ECO:0000256" key="6">
    <source>
        <dbReference type="ARBA" id="ARBA00022723"/>
    </source>
</evidence>
<evidence type="ECO:0000256" key="4">
    <source>
        <dbReference type="ARBA" id="ARBA00011245"/>
    </source>
</evidence>
<evidence type="ECO:0000256" key="8">
    <source>
        <dbReference type="ARBA" id="ARBA00023277"/>
    </source>
</evidence>
<dbReference type="GO" id="GO:0005737">
    <property type="term" value="C:cytoplasm"/>
    <property type="evidence" value="ECO:0007669"/>
    <property type="project" value="UniProtKB-SubCell"/>
</dbReference>
<keyword evidence="5" id="KW-0963">Cytoplasm</keyword>
<evidence type="ECO:0000313" key="11">
    <source>
        <dbReference type="EMBL" id="MBX8644405.1"/>
    </source>
</evidence>
<dbReference type="NCBIfam" id="TIGR01656">
    <property type="entry name" value="Histidinol-ppas"/>
    <property type="match status" value="1"/>
</dbReference>
<evidence type="ECO:0000256" key="7">
    <source>
        <dbReference type="ARBA" id="ARBA00022801"/>
    </source>
</evidence>
<dbReference type="Proteomes" id="UP000750197">
    <property type="component" value="Unassembled WGS sequence"/>
</dbReference>
<evidence type="ECO:0000256" key="3">
    <source>
        <dbReference type="ARBA" id="ARBA00005628"/>
    </source>
</evidence>
<dbReference type="PANTHER" id="PTHR42891">
    <property type="entry name" value="D-GLYCERO-BETA-D-MANNO-HEPTOSE-1,7-BISPHOSPHATE 7-PHOSPHATASE"/>
    <property type="match status" value="1"/>
</dbReference>